<protein>
    <submittedName>
        <fullName evidence="1">Uncharacterized protein</fullName>
    </submittedName>
</protein>
<name>A0ACC2MHZ8_PERAE</name>
<accession>A0ACC2MHZ8</accession>
<organism evidence="1 2">
    <name type="scientific">Persea americana</name>
    <name type="common">Avocado</name>
    <dbReference type="NCBI Taxonomy" id="3435"/>
    <lineage>
        <taxon>Eukaryota</taxon>
        <taxon>Viridiplantae</taxon>
        <taxon>Streptophyta</taxon>
        <taxon>Embryophyta</taxon>
        <taxon>Tracheophyta</taxon>
        <taxon>Spermatophyta</taxon>
        <taxon>Magnoliopsida</taxon>
        <taxon>Magnoliidae</taxon>
        <taxon>Laurales</taxon>
        <taxon>Lauraceae</taxon>
        <taxon>Persea</taxon>
    </lineage>
</organism>
<gene>
    <name evidence="1" type="ORF">MRB53_006754</name>
</gene>
<keyword evidence="2" id="KW-1185">Reference proteome</keyword>
<evidence type="ECO:0000313" key="2">
    <source>
        <dbReference type="Proteomes" id="UP001234297"/>
    </source>
</evidence>
<proteinExistence type="predicted"/>
<reference evidence="1 2" key="1">
    <citation type="journal article" date="2022" name="Hortic Res">
        <title>A haplotype resolved chromosomal level avocado genome allows analysis of novel avocado genes.</title>
        <authorList>
            <person name="Nath O."/>
            <person name="Fletcher S.J."/>
            <person name="Hayward A."/>
            <person name="Shaw L.M."/>
            <person name="Masouleh A.K."/>
            <person name="Furtado A."/>
            <person name="Henry R.J."/>
            <person name="Mitter N."/>
        </authorList>
    </citation>
    <scope>NUCLEOTIDE SEQUENCE [LARGE SCALE GENOMIC DNA]</scope>
    <source>
        <strain evidence="2">cv. Hass</strain>
    </source>
</reference>
<comment type="caution">
    <text evidence="1">The sequence shown here is derived from an EMBL/GenBank/DDBJ whole genome shotgun (WGS) entry which is preliminary data.</text>
</comment>
<evidence type="ECO:0000313" key="1">
    <source>
        <dbReference type="EMBL" id="KAJ8645006.1"/>
    </source>
</evidence>
<sequence length="158" mass="18083">MLNRCLGHERNRRRNERGERRGGRRGRRRQRPPCTPQSLLETNEEDHRPSLDALADRSKRLNCHWRRSSEQDPDSPIAGTGRGVGLHLRWSFFERPETTVPRCKSPEIEKKQQQGAASQCSLQNRTSSVTESRNPARHCIPVFVPLCLSTTALPLVIV</sequence>
<dbReference type="EMBL" id="CM056810">
    <property type="protein sequence ID" value="KAJ8645006.1"/>
    <property type="molecule type" value="Genomic_DNA"/>
</dbReference>
<dbReference type="Proteomes" id="UP001234297">
    <property type="component" value="Chromosome 2"/>
</dbReference>